<comment type="similarity">
    <text evidence="1 5">Belongs to the mandelate racemase/muconate lactonizing enzyme family.</text>
</comment>
<dbReference type="InterPro" id="IPR029017">
    <property type="entry name" value="Enolase-like_N"/>
</dbReference>
<evidence type="ECO:0000313" key="8">
    <source>
        <dbReference type="Proteomes" id="UP001560685"/>
    </source>
</evidence>
<protein>
    <recommendedName>
        <fullName evidence="5">Dipeptide epimerase</fullName>
        <ecNumber evidence="5">5.1.1.-</ecNumber>
    </recommendedName>
</protein>
<keyword evidence="2 5" id="KW-0479">Metal-binding</keyword>
<dbReference type="RefSeq" id="WP_369314519.1">
    <property type="nucleotide sequence ID" value="NZ_JBEHZE010000001.1"/>
</dbReference>
<dbReference type="InterPro" id="IPR013342">
    <property type="entry name" value="Mandelate_racemase_C"/>
</dbReference>
<dbReference type="InterPro" id="IPR013341">
    <property type="entry name" value="Mandelate_racemase_N_dom"/>
</dbReference>
<comment type="cofactor">
    <cofactor evidence="5">
        <name>Mg(2+)</name>
        <dbReference type="ChEBI" id="CHEBI:18420"/>
    </cofactor>
    <text evidence="5">Binds 1 Mg(2+) ion per subunit.</text>
</comment>
<keyword evidence="3 5" id="KW-0460">Magnesium</keyword>
<evidence type="ECO:0000256" key="3">
    <source>
        <dbReference type="ARBA" id="ARBA00022842"/>
    </source>
</evidence>
<name>A0ABV3Z6V6_9PROT</name>
<keyword evidence="4 5" id="KW-0413">Isomerase</keyword>
<dbReference type="Pfam" id="PF02746">
    <property type="entry name" value="MR_MLE_N"/>
    <property type="match status" value="1"/>
</dbReference>
<keyword evidence="8" id="KW-1185">Reference proteome</keyword>
<dbReference type="SMART" id="SM00922">
    <property type="entry name" value="MR_MLE"/>
    <property type="match status" value="1"/>
</dbReference>
<dbReference type="SFLD" id="SFLDS00001">
    <property type="entry name" value="Enolase"/>
    <property type="match status" value="1"/>
</dbReference>
<dbReference type="SFLD" id="SFLDG00180">
    <property type="entry name" value="muconate_cycloisomerase"/>
    <property type="match status" value="1"/>
</dbReference>
<organism evidence="7 8">
    <name type="scientific">Hyphococcus lacteus</name>
    <dbReference type="NCBI Taxonomy" id="3143536"/>
    <lineage>
        <taxon>Bacteria</taxon>
        <taxon>Pseudomonadati</taxon>
        <taxon>Pseudomonadota</taxon>
        <taxon>Alphaproteobacteria</taxon>
        <taxon>Parvularculales</taxon>
        <taxon>Parvularculaceae</taxon>
        <taxon>Hyphococcus</taxon>
    </lineage>
</organism>
<dbReference type="PANTHER" id="PTHR48080">
    <property type="entry name" value="D-GALACTONATE DEHYDRATASE-RELATED"/>
    <property type="match status" value="1"/>
</dbReference>
<gene>
    <name evidence="7" type="ORF">ABFZ84_13375</name>
</gene>
<evidence type="ECO:0000256" key="2">
    <source>
        <dbReference type="ARBA" id="ARBA00022723"/>
    </source>
</evidence>
<dbReference type="InterPro" id="IPR034603">
    <property type="entry name" value="Dipeptide_epimerase"/>
</dbReference>
<dbReference type="Gene3D" id="3.20.20.120">
    <property type="entry name" value="Enolase-like C-terminal domain"/>
    <property type="match status" value="1"/>
</dbReference>
<dbReference type="SUPFAM" id="SSF54826">
    <property type="entry name" value="Enolase N-terminal domain-like"/>
    <property type="match status" value="1"/>
</dbReference>
<dbReference type="Proteomes" id="UP001560685">
    <property type="component" value="Unassembled WGS sequence"/>
</dbReference>
<proteinExistence type="inferred from homology"/>
<reference evidence="7 8" key="1">
    <citation type="submission" date="2024-05" db="EMBL/GenBank/DDBJ databases">
        <title>Three bacterial strains, DH-69, EH-24, and ECK-19 isolated from coastal sediments.</title>
        <authorList>
            <person name="Ye Y.-Q."/>
            <person name="Du Z.-J."/>
        </authorList>
    </citation>
    <scope>NUCLEOTIDE SEQUENCE [LARGE SCALE GENOMIC DNA]</scope>
    <source>
        <strain evidence="7 8">ECK-19</strain>
    </source>
</reference>
<accession>A0ABV3Z6V6</accession>
<sequence>MIDPLSRIASIDLPTVEKATVRIEPWRLKTPFTIARGVEYEISLVVVELSGKGATGYGESCPVAHYGETPKSVAAQVETFLERLRSGQSWASIHDQLPAGAARNAVDCAVWDFAAKWVEKPIFDLIDVAAPQPVETVFTISFAEPDVMAKQAASAKNFRKLKLKLGGEGDLERVQAVRKVAPDKVLIADVNEYWDDALFSSLQGAIAAAGISMLEQPLPANDDGLLESAEHLTLIGADESCHVSNDLDQVARRYDVVNIKLDKTGGFTEALRLLDGALSRGLQPMVGCMLGTSLAVAPAFYIAQKCSFVDLDAPLLIGKDRDPAMEYNNGWVSPSASSLIWG</sequence>
<dbReference type="InterPro" id="IPR029065">
    <property type="entry name" value="Enolase_C-like"/>
</dbReference>
<dbReference type="Gene3D" id="3.30.390.10">
    <property type="entry name" value="Enolase-like, N-terminal domain"/>
    <property type="match status" value="1"/>
</dbReference>
<feature type="domain" description="Mandelate racemase/muconate lactonizing enzyme C-terminal" evidence="6">
    <location>
        <begin position="145"/>
        <end position="235"/>
    </location>
</feature>
<dbReference type="CDD" id="cd03319">
    <property type="entry name" value="L-Ala-DL-Glu_epimerase"/>
    <property type="match status" value="1"/>
</dbReference>
<evidence type="ECO:0000256" key="1">
    <source>
        <dbReference type="ARBA" id="ARBA00008031"/>
    </source>
</evidence>
<evidence type="ECO:0000256" key="4">
    <source>
        <dbReference type="ARBA" id="ARBA00023235"/>
    </source>
</evidence>
<dbReference type="InterPro" id="IPR036849">
    <property type="entry name" value="Enolase-like_C_sf"/>
</dbReference>
<comment type="caution">
    <text evidence="7">The sequence shown here is derived from an EMBL/GenBank/DDBJ whole genome shotgun (WGS) entry which is preliminary data.</text>
</comment>
<dbReference type="EC" id="5.1.1.-" evidence="5"/>
<evidence type="ECO:0000313" key="7">
    <source>
        <dbReference type="EMBL" id="MEX6634541.1"/>
    </source>
</evidence>
<dbReference type="PANTHER" id="PTHR48080:SF3">
    <property type="entry name" value="ENOLASE SUPERFAMILY MEMBER DDB_G0284701"/>
    <property type="match status" value="1"/>
</dbReference>
<evidence type="ECO:0000256" key="5">
    <source>
        <dbReference type="RuleBase" id="RU366006"/>
    </source>
</evidence>
<dbReference type="Pfam" id="PF13378">
    <property type="entry name" value="MR_MLE_C"/>
    <property type="match status" value="1"/>
</dbReference>
<dbReference type="InterPro" id="IPR034593">
    <property type="entry name" value="DgoD-like"/>
</dbReference>
<dbReference type="SUPFAM" id="SSF51604">
    <property type="entry name" value="Enolase C-terminal domain-like"/>
    <property type="match status" value="1"/>
</dbReference>
<dbReference type="EMBL" id="JBEHZE010000001">
    <property type="protein sequence ID" value="MEX6634541.1"/>
    <property type="molecule type" value="Genomic_DNA"/>
</dbReference>
<evidence type="ECO:0000259" key="6">
    <source>
        <dbReference type="SMART" id="SM00922"/>
    </source>
</evidence>